<dbReference type="EMBL" id="PHFL01000069">
    <property type="protein sequence ID" value="RFM23165.1"/>
    <property type="molecule type" value="Genomic_DNA"/>
</dbReference>
<comment type="catalytic activity">
    <reaction evidence="9">
        <text>4-CDP-2-C-methyl-D-erythritol + ATP = 4-CDP-2-C-methyl-D-erythritol 2-phosphate + ADP + H(+)</text>
        <dbReference type="Rhea" id="RHEA:18437"/>
        <dbReference type="ChEBI" id="CHEBI:15378"/>
        <dbReference type="ChEBI" id="CHEBI:30616"/>
        <dbReference type="ChEBI" id="CHEBI:57823"/>
        <dbReference type="ChEBI" id="CHEBI:57919"/>
        <dbReference type="ChEBI" id="CHEBI:456216"/>
        <dbReference type="EC" id="2.7.1.148"/>
    </reaction>
</comment>
<dbReference type="HAMAP" id="MF_00061">
    <property type="entry name" value="IspE"/>
    <property type="match status" value="1"/>
</dbReference>
<dbReference type="NCBIfam" id="TIGR00154">
    <property type="entry name" value="ispE"/>
    <property type="match status" value="1"/>
</dbReference>
<organism evidence="12 13">
    <name type="scientific">Candidatus Thermochlorobacter aerophilus</name>
    <dbReference type="NCBI Taxonomy" id="1868324"/>
    <lineage>
        <taxon>Bacteria</taxon>
        <taxon>Pseudomonadati</taxon>
        <taxon>Chlorobiota</taxon>
        <taxon>Chlorobiia</taxon>
        <taxon>Chlorobiales</taxon>
        <taxon>Candidatus Thermochlorobacteriaceae</taxon>
        <taxon>Candidatus Thermochlorobacter</taxon>
    </lineage>
</organism>
<feature type="domain" description="GHMP kinase N-terminal" evidence="10">
    <location>
        <begin position="60"/>
        <end position="136"/>
    </location>
</feature>
<evidence type="ECO:0000256" key="6">
    <source>
        <dbReference type="ARBA" id="ARBA00022777"/>
    </source>
</evidence>
<dbReference type="InterPro" id="IPR014721">
    <property type="entry name" value="Ribsml_uS5_D2-typ_fold_subgr"/>
</dbReference>
<dbReference type="PIRSF" id="PIRSF010376">
    <property type="entry name" value="IspE"/>
    <property type="match status" value="1"/>
</dbReference>
<dbReference type="Proteomes" id="UP000266389">
    <property type="component" value="Unassembled WGS sequence"/>
</dbReference>
<evidence type="ECO:0000313" key="13">
    <source>
        <dbReference type="Proteomes" id="UP000266389"/>
    </source>
</evidence>
<keyword evidence="9" id="KW-0414">Isoprene biosynthesis</keyword>
<dbReference type="InterPro" id="IPR006204">
    <property type="entry name" value="GHMP_kinase_N_dom"/>
</dbReference>
<dbReference type="PANTHER" id="PTHR43527:SF2">
    <property type="entry name" value="4-DIPHOSPHOCYTIDYL-2-C-METHYL-D-ERYTHRITOL KINASE, CHLOROPLASTIC"/>
    <property type="match status" value="1"/>
</dbReference>
<feature type="active site" evidence="9">
    <location>
        <position position="6"/>
    </location>
</feature>
<comment type="similarity">
    <text evidence="1 9">Belongs to the GHMP kinase family. IspE subfamily.</text>
</comment>
<feature type="active site" evidence="9">
    <location>
        <position position="130"/>
    </location>
</feature>
<keyword evidence="7 9" id="KW-0067">ATP-binding</keyword>
<comment type="caution">
    <text evidence="12">The sequence shown here is derived from an EMBL/GenBank/DDBJ whole genome shotgun (WGS) entry which is preliminary data.</text>
</comment>
<dbReference type="Pfam" id="PF00288">
    <property type="entry name" value="GHMP_kinases_N"/>
    <property type="match status" value="1"/>
</dbReference>
<accession>A0A395LX54</accession>
<evidence type="ECO:0000256" key="9">
    <source>
        <dbReference type="HAMAP-Rule" id="MF_00061"/>
    </source>
</evidence>
<evidence type="ECO:0000313" key="12">
    <source>
        <dbReference type="EMBL" id="RFM23165.1"/>
    </source>
</evidence>
<name>A0A395LX54_9BACT</name>
<feature type="binding site" evidence="9">
    <location>
        <begin position="88"/>
        <end position="98"/>
    </location>
    <ligand>
        <name>ATP</name>
        <dbReference type="ChEBI" id="CHEBI:30616"/>
    </ligand>
</feature>
<dbReference type="AlphaFoldDB" id="A0A395LX54"/>
<gene>
    <name evidence="9" type="primary">ispE</name>
    <name evidence="12" type="ORF">D0433_12390</name>
</gene>
<keyword evidence="4 9" id="KW-0808">Transferase</keyword>
<dbReference type="GO" id="GO:0005524">
    <property type="term" value="F:ATP binding"/>
    <property type="evidence" value="ECO:0007669"/>
    <property type="project" value="UniProtKB-UniRule"/>
</dbReference>
<dbReference type="InterPro" id="IPR004424">
    <property type="entry name" value="IspE"/>
</dbReference>
<dbReference type="InterPro" id="IPR036554">
    <property type="entry name" value="GHMP_kinase_C_sf"/>
</dbReference>
<evidence type="ECO:0000256" key="8">
    <source>
        <dbReference type="ARBA" id="ARBA00032554"/>
    </source>
</evidence>
<evidence type="ECO:0000256" key="2">
    <source>
        <dbReference type="ARBA" id="ARBA00012052"/>
    </source>
</evidence>
<keyword evidence="5 9" id="KW-0547">Nucleotide-binding</keyword>
<evidence type="ECO:0000256" key="4">
    <source>
        <dbReference type="ARBA" id="ARBA00022679"/>
    </source>
</evidence>
<evidence type="ECO:0000256" key="1">
    <source>
        <dbReference type="ARBA" id="ARBA00009684"/>
    </source>
</evidence>
<dbReference type="EC" id="2.7.1.148" evidence="2 9"/>
<evidence type="ECO:0000256" key="3">
    <source>
        <dbReference type="ARBA" id="ARBA00017473"/>
    </source>
</evidence>
<dbReference type="InterPro" id="IPR020568">
    <property type="entry name" value="Ribosomal_Su5_D2-typ_SF"/>
</dbReference>
<dbReference type="UniPathway" id="UPA00056">
    <property type="reaction ID" value="UER00094"/>
</dbReference>
<evidence type="ECO:0000256" key="7">
    <source>
        <dbReference type="ARBA" id="ARBA00022840"/>
    </source>
</evidence>
<proteinExistence type="inferred from homology"/>
<dbReference type="Gene3D" id="3.30.70.890">
    <property type="entry name" value="GHMP kinase, C-terminal domain"/>
    <property type="match status" value="1"/>
</dbReference>
<dbReference type="SUPFAM" id="SSF55060">
    <property type="entry name" value="GHMP Kinase, C-terminal domain"/>
    <property type="match status" value="1"/>
</dbReference>
<dbReference type="GO" id="GO:0019288">
    <property type="term" value="P:isopentenyl diphosphate biosynthetic process, methylerythritol 4-phosphate pathway"/>
    <property type="evidence" value="ECO:0007669"/>
    <property type="project" value="UniProtKB-UniRule"/>
</dbReference>
<dbReference type="SUPFAM" id="SSF54211">
    <property type="entry name" value="Ribosomal protein S5 domain 2-like"/>
    <property type="match status" value="1"/>
</dbReference>
<dbReference type="GO" id="GO:0016114">
    <property type="term" value="P:terpenoid biosynthetic process"/>
    <property type="evidence" value="ECO:0007669"/>
    <property type="project" value="UniProtKB-UniRule"/>
</dbReference>
<dbReference type="Pfam" id="PF08544">
    <property type="entry name" value="GHMP_kinases_C"/>
    <property type="match status" value="1"/>
</dbReference>
<dbReference type="GO" id="GO:0050515">
    <property type="term" value="F:4-(cytidine 5'-diphospho)-2-C-methyl-D-erythritol kinase activity"/>
    <property type="evidence" value="ECO:0007669"/>
    <property type="project" value="UniProtKB-UniRule"/>
</dbReference>
<sequence length="289" mass="31746">MKAFAKINLALFITNRLPNGYHTLETVFAPINWFDELDVQASDRLELTCSNPDIPTDETNLCLKAARALQRYTGIKDGAKIHLEKYIPVGAGLGGGSSDAALTLRALNAFWQLDLPDSVLHELGASIGADVPYFLMQSELVYATGIGDKMTDLQAAFPAALVTAYPNVPISTAWAYKNLKLNFPRSAPDLKALTLNLCASRDLEILRKFENDFEPTIFATYPAVKKLKNIFYFDCRADFALMSGSGSAVFGVFEHMSRAKDVARQLASDYAVSLTPPFFSPKTTQDKAD</sequence>
<reference evidence="12 13" key="1">
    <citation type="journal article" date="2011" name="ISME J.">
        <title>Community ecology of hot spring cyanobacterial mats: predominant populations and their functional potential.</title>
        <authorList>
            <person name="Klatt C.G."/>
            <person name="Wood J.M."/>
            <person name="Rusch D.B."/>
            <person name="Bateson M.M."/>
            <person name="Hamamura N."/>
            <person name="Heidelberg J.F."/>
            <person name="Grossman A.R."/>
            <person name="Bhaya D."/>
            <person name="Cohan F.M."/>
            <person name="Kuhl M."/>
            <person name="Bryant D.A."/>
            <person name="Ward D.M."/>
        </authorList>
    </citation>
    <scope>NUCLEOTIDE SEQUENCE [LARGE SCALE GENOMIC DNA]</scope>
    <source>
        <strain evidence="12">OS</strain>
    </source>
</reference>
<keyword evidence="6 9" id="KW-0418">Kinase</keyword>
<evidence type="ECO:0000256" key="5">
    <source>
        <dbReference type="ARBA" id="ARBA00022741"/>
    </source>
</evidence>
<dbReference type="Gene3D" id="3.30.230.10">
    <property type="match status" value="1"/>
</dbReference>
<comment type="function">
    <text evidence="9">Catalyzes the phosphorylation of the position 2 hydroxy group of 4-diphosphocytidyl-2C-methyl-D-erythritol.</text>
</comment>
<evidence type="ECO:0000259" key="11">
    <source>
        <dbReference type="Pfam" id="PF08544"/>
    </source>
</evidence>
<protein>
    <recommendedName>
        <fullName evidence="3 9">4-diphosphocytidyl-2-C-methyl-D-erythritol kinase</fullName>
        <shortName evidence="9">CMK</shortName>
        <ecNumber evidence="2 9">2.7.1.148</ecNumber>
    </recommendedName>
    <alternativeName>
        <fullName evidence="8 9">4-(cytidine-5'-diphospho)-2-C-methyl-D-erythritol kinase</fullName>
    </alternativeName>
</protein>
<evidence type="ECO:0000259" key="10">
    <source>
        <dbReference type="Pfam" id="PF00288"/>
    </source>
</evidence>
<feature type="domain" description="GHMP kinase C-terminal" evidence="11">
    <location>
        <begin position="201"/>
        <end position="270"/>
    </location>
</feature>
<dbReference type="InterPro" id="IPR013750">
    <property type="entry name" value="GHMP_kinase_C_dom"/>
</dbReference>
<comment type="pathway">
    <text evidence="9">Isoprenoid biosynthesis; isopentenyl diphosphate biosynthesis via DXP pathway; isopentenyl diphosphate from 1-deoxy-D-xylulose 5-phosphate: step 3/6.</text>
</comment>
<dbReference type="PANTHER" id="PTHR43527">
    <property type="entry name" value="4-DIPHOSPHOCYTIDYL-2-C-METHYL-D-ERYTHRITOL KINASE, CHLOROPLASTIC"/>
    <property type="match status" value="1"/>
</dbReference>